<dbReference type="GO" id="GO:0008360">
    <property type="term" value="P:regulation of cell shape"/>
    <property type="evidence" value="ECO:0007669"/>
    <property type="project" value="UniProtKB-KW"/>
</dbReference>
<comment type="caution">
    <text evidence="18">The sequence shown here is derived from an EMBL/GenBank/DDBJ whole genome shotgun (WGS) entry which is preliminary data.</text>
</comment>
<keyword evidence="6 16" id="KW-0808">Transferase</keyword>
<feature type="transmembrane region" description="Helical" evidence="16">
    <location>
        <begin position="58"/>
        <end position="78"/>
    </location>
</feature>
<keyword evidence="5 16" id="KW-0328">Glycosyltransferase</keyword>
<comment type="pathway">
    <text evidence="2 16">Cell wall biogenesis; peptidoglycan biosynthesis.</text>
</comment>
<gene>
    <name evidence="16" type="primary">ftsW</name>
    <name evidence="18" type="ORF">L861_00715</name>
</gene>
<keyword evidence="13 16" id="KW-0961">Cell wall biogenesis/degradation</keyword>
<comment type="catalytic activity">
    <reaction evidence="15 16">
        <text>[GlcNAc-(1-&gt;4)-Mur2Ac(oyl-L-Ala-gamma-D-Glu-L-Lys-D-Ala-D-Ala)](n)-di-trans,octa-cis-undecaprenyl diphosphate + beta-D-GlcNAc-(1-&gt;4)-Mur2Ac(oyl-L-Ala-gamma-D-Glu-L-Lys-D-Ala-D-Ala)-di-trans,octa-cis-undecaprenyl diphosphate = [GlcNAc-(1-&gt;4)-Mur2Ac(oyl-L-Ala-gamma-D-Glu-L-Lys-D-Ala-D-Ala)](n+1)-di-trans,octa-cis-undecaprenyl diphosphate + di-trans,octa-cis-undecaprenyl diphosphate + H(+)</text>
        <dbReference type="Rhea" id="RHEA:23708"/>
        <dbReference type="Rhea" id="RHEA-COMP:9602"/>
        <dbReference type="Rhea" id="RHEA-COMP:9603"/>
        <dbReference type="ChEBI" id="CHEBI:15378"/>
        <dbReference type="ChEBI" id="CHEBI:58405"/>
        <dbReference type="ChEBI" id="CHEBI:60033"/>
        <dbReference type="ChEBI" id="CHEBI:78435"/>
        <dbReference type="EC" id="2.4.99.28"/>
    </reaction>
</comment>
<evidence type="ECO:0000256" key="3">
    <source>
        <dbReference type="ARBA" id="ARBA00022475"/>
    </source>
</evidence>
<evidence type="ECO:0000313" key="18">
    <source>
        <dbReference type="EMBL" id="EPC03850.1"/>
    </source>
</evidence>
<dbReference type="GO" id="GO:0015648">
    <property type="term" value="F:lipid-linked peptidoglycan transporter activity"/>
    <property type="evidence" value="ECO:0007669"/>
    <property type="project" value="TreeGrafter"/>
</dbReference>
<feature type="region of interest" description="Disordered" evidence="17">
    <location>
        <begin position="381"/>
        <end position="403"/>
    </location>
</feature>
<evidence type="ECO:0000256" key="6">
    <source>
        <dbReference type="ARBA" id="ARBA00022679"/>
    </source>
</evidence>
<feature type="transmembrane region" description="Helical" evidence="16">
    <location>
        <begin position="313"/>
        <end position="335"/>
    </location>
</feature>
<dbReference type="PANTHER" id="PTHR30474:SF2">
    <property type="entry name" value="PEPTIDOGLYCAN GLYCOSYLTRANSFERASE FTSW-RELATED"/>
    <property type="match status" value="1"/>
</dbReference>
<dbReference type="AlphaFoldDB" id="S2KPL1"/>
<dbReference type="PATRIC" id="fig|1121939.11.peg.126"/>
<evidence type="ECO:0000256" key="2">
    <source>
        <dbReference type="ARBA" id="ARBA00004752"/>
    </source>
</evidence>
<comment type="caution">
    <text evidence="16">Lacks conserved residue(s) required for the propagation of feature annotation.</text>
</comment>
<dbReference type="PROSITE" id="PS00428">
    <property type="entry name" value="FTSW_RODA_SPOVE"/>
    <property type="match status" value="1"/>
</dbReference>
<feature type="transmembrane region" description="Helical" evidence="16">
    <location>
        <begin position="84"/>
        <end position="100"/>
    </location>
</feature>
<keyword evidence="3 16" id="KW-1003">Cell membrane</keyword>
<feature type="transmembrane region" description="Helical" evidence="16">
    <location>
        <begin position="17"/>
        <end position="37"/>
    </location>
</feature>
<evidence type="ECO:0000256" key="8">
    <source>
        <dbReference type="ARBA" id="ARBA00022960"/>
    </source>
</evidence>
<keyword evidence="11 16" id="KW-0472">Membrane</keyword>
<evidence type="ECO:0000256" key="5">
    <source>
        <dbReference type="ARBA" id="ARBA00022676"/>
    </source>
</evidence>
<keyword evidence="10 16" id="KW-1133">Transmembrane helix</keyword>
<evidence type="ECO:0000256" key="13">
    <source>
        <dbReference type="ARBA" id="ARBA00023316"/>
    </source>
</evidence>
<keyword evidence="8 16" id="KW-0133">Cell shape</keyword>
<dbReference type="GO" id="GO:0005886">
    <property type="term" value="C:plasma membrane"/>
    <property type="evidence" value="ECO:0007669"/>
    <property type="project" value="UniProtKB-SubCell"/>
</dbReference>
<dbReference type="Pfam" id="PF01098">
    <property type="entry name" value="FTSW_RODA_SPOVE"/>
    <property type="match status" value="1"/>
</dbReference>
<comment type="subcellular location">
    <subcellularLocation>
        <location evidence="16">Cell inner membrane</location>
        <topology evidence="16">Multi-pass membrane protein</topology>
    </subcellularLocation>
    <subcellularLocation>
        <location evidence="1">Cell membrane</location>
        <topology evidence="1">Multi-pass membrane protein</topology>
    </subcellularLocation>
    <text evidence="16">Localizes to the division septum.</text>
</comment>
<dbReference type="GO" id="GO:0009252">
    <property type="term" value="P:peptidoglycan biosynthetic process"/>
    <property type="evidence" value="ECO:0007669"/>
    <property type="project" value="UniProtKB-UniRule"/>
</dbReference>
<keyword evidence="12 16" id="KW-0131">Cell cycle</keyword>
<evidence type="ECO:0000256" key="15">
    <source>
        <dbReference type="ARBA" id="ARBA00049902"/>
    </source>
</evidence>
<evidence type="ECO:0000256" key="11">
    <source>
        <dbReference type="ARBA" id="ARBA00023136"/>
    </source>
</evidence>
<sequence>MTDSKTRFPAFDQPCDGWLMVAALSLLLIGWVMVTSASTEVASGLTGNPYYFSIRHGIFVIVSLLAALLVTRVPLAWWRVNGPFLLLVGMALLVLVLLVGREINGSKRWLSVPGVPFNLQASEVAKLCLITYMAGYLERFLPQVRREWGAFMRPLAVMAVIALLLILEPDYGAVVVMTGCVMGMLLMAGAPLGRFVMLMLGVAALGFYVAIAEPYRLARLTSFADPWADQFASGYQLTQALIAYGRGHWLGLGLGNSVQKLFYLPEAHTDFVFAVIAEELGLFGAIAVVALFALLIYRALVVGRRAELAQLPFAAYLSYGIAFIIGSQAFINIAVSTGMLPTKGLTLPLLSYGGSSLLVSSIMVGILLRVDIETRRAIRRASPAAPKASSSASSSLSRQGTRK</sequence>
<organism evidence="18 19">
    <name type="scientific">Litchfieldella anticariensis (strain DSM 16096 / CECT 5854 / CIP 108499 / LMG 22089 / FP35)</name>
    <name type="common">Halomonas anticariensis</name>
    <dbReference type="NCBI Taxonomy" id="1121939"/>
    <lineage>
        <taxon>Bacteria</taxon>
        <taxon>Pseudomonadati</taxon>
        <taxon>Pseudomonadota</taxon>
        <taxon>Gammaproteobacteria</taxon>
        <taxon>Oceanospirillales</taxon>
        <taxon>Halomonadaceae</taxon>
        <taxon>Litchfieldella</taxon>
    </lineage>
</organism>
<dbReference type="GO" id="GO:0032153">
    <property type="term" value="C:cell division site"/>
    <property type="evidence" value="ECO:0007669"/>
    <property type="project" value="UniProtKB-UniRule"/>
</dbReference>
<evidence type="ECO:0000256" key="1">
    <source>
        <dbReference type="ARBA" id="ARBA00004651"/>
    </source>
</evidence>
<dbReference type="InterPro" id="IPR013437">
    <property type="entry name" value="FtsW"/>
</dbReference>
<keyword evidence="19" id="KW-1185">Reference proteome</keyword>
<keyword evidence="4 16" id="KW-0132">Cell division</keyword>
<dbReference type="EC" id="2.4.99.28" evidence="16"/>
<protein>
    <recommendedName>
        <fullName evidence="16">Probable peptidoglycan glycosyltransferase FtsW</fullName>
        <shortName evidence="16">PGT</shortName>
        <ecNumber evidence="16">2.4.99.28</ecNumber>
    </recommendedName>
    <alternativeName>
        <fullName evidence="16">Cell division protein FtsW</fullName>
    </alternativeName>
    <alternativeName>
        <fullName evidence="16">Cell wall polymerase</fullName>
    </alternativeName>
    <alternativeName>
        <fullName evidence="16">Peptidoglycan polymerase</fullName>
        <shortName evidence="16">PG polymerase</shortName>
    </alternativeName>
</protein>
<keyword evidence="16" id="KW-0997">Cell inner membrane</keyword>
<evidence type="ECO:0000256" key="14">
    <source>
        <dbReference type="ARBA" id="ARBA00038053"/>
    </source>
</evidence>
<dbReference type="Proteomes" id="UP000014463">
    <property type="component" value="Unassembled WGS sequence"/>
</dbReference>
<proteinExistence type="inferred from homology"/>
<evidence type="ECO:0000256" key="12">
    <source>
        <dbReference type="ARBA" id="ARBA00023306"/>
    </source>
</evidence>
<evidence type="ECO:0000313" key="19">
    <source>
        <dbReference type="Proteomes" id="UP000014463"/>
    </source>
</evidence>
<keyword evidence="7 16" id="KW-0812">Transmembrane</keyword>
<dbReference type="GO" id="GO:0071555">
    <property type="term" value="P:cell wall organization"/>
    <property type="evidence" value="ECO:0007669"/>
    <property type="project" value="UniProtKB-KW"/>
</dbReference>
<dbReference type="eggNOG" id="COG0772">
    <property type="taxonomic scope" value="Bacteria"/>
</dbReference>
<feature type="transmembrane region" description="Helical" evidence="16">
    <location>
        <begin position="347"/>
        <end position="370"/>
    </location>
</feature>
<dbReference type="UniPathway" id="UPA00219"/>
<evidence type="ECO:0000256" key="4">
    <source>
        <dbReference type="ARBA" id="ARBA00022618"/>
    </source>
</evidence>
<dbReference type="InterPro" id="IPR018365">
    <property type="entry name" value="Cell_cycle_FtsW-rel_CS"/>
</dbReference>
<dbReference type="GO" id="GO:0043093">
    <property type="term" value="P:FtsZ-dependent cytokinesis"/>
    <property type="evidence" value="ECO:0007669"/>
    <property type="project" value="UniProtKB-UniRule"/>
</dbReference>
<keyword evidence="9 16" id="KW-0573">Peptidoglycan synthesis</keyword>
<evidence type="ECO:0000256" key="17">
    <source>
        <dbReference type="SAM" id="MobiDB-lite"/>
    </source>
</evidence>
<dbReference type="EMBL" id="ASTJ01000011">
    <property type="protein sequence ID" value="EPC03850.1"/>
    <property type="molecule type" value="Genomic_DNA"/>
</dbReference>
<evidence type="ECO:0000256" key="10">
    <source>
        <dbReference type="ARBA" id="ARBA00022989"/>
    </source>
</evidence>
<comment type="function">
    <text evidence="16">Peptidoglycan polymerase that is essential for cell division.</text>
</comment>
<evidence type="ECO:0000256" key="16">
    <source>
        <dbReference type="HAMAP-Rule" id="MF_00913"/>
    </source>
</evidence>
<evidence type="ECO:0000256" key="9">
    <source>
        <dbReference type="ARBA" id="ARBA00022984"/>
    </source>
</evidence>
<evidence type="ECO:0000256" key="7">
    <source>
        <dbReference type="ARBA" id="ARBA00022692"/>
    </source>
</evidence>
<accession>S2KPL1</accession>
<reference evidence="18 19" key="1">
    <citation type="journal article" date="2013" name="Genome Announc.">
        <title>Draft genome sequence of the moderately halophilic gammaproteobacterium Halomonas anticariensis FP35.</title>
        <authorList>
            <person name="Tahrioui A."/>
            <person name="Quesada E."/>
            <person name="Llamas I."/>
        </authorList>
    </citation>
    <scope>NUCLEOTIDE SEQUENCE [LARGE SCALE GENOMIC DNA]</scope>
    <source>
        <strain evidence="19">DSM 16096 / CECT 5854 / LMG 22089 / FP35</strain>
    </source>
</reference>
<dbReference type="InterPro" id="IPR001182">
    <property type="entry name" value="FtsW/RodA"/>
</dbReference>
<name>S2KPL1_LITA3</name>
<dbReference type="GO" id="GO:0008955">
    <property type="term" value="F:peptidoglycan glycosyltransferase activity"/>
    <property type="evidence" value="ECO:0007669"/>
    <property type="project" value="UniProtKB-UniRule"/>
</dbReference>
<feature type="transmembrane region" description="Helical" evidence="16">
    <location>
        <begin position="280"/>
        <end position="301"/>
    </location>
</feature>
<dbReference type="NCBIfam" id="TIGR02614">
    <property type="entry name" value="ftsW"/>
    <property type="match status" value="1"/>
</dbReference>
<dbReference type="PANTHER" id="PTHR30474">
    <property type="entry name" value="CELL CYCLE PROTEIN"/>
    <property type="match status" value="1"/>
</dbReference>
<comment type="similarity">
    <text evidence="14 16">Belongs to the SEDS family. FtsW subfamily.</text>
</comment>
<dbReference type="HAMAP" id="MF_00913">
    <property type="entry name" value="PGT_FtsW_proteobact"/>
    <property type="match status" value="1"/>
</dbReference>
<feature type="transmembrane region" description="Helical" evidence="16">
    <location>
        <begin position="195"/>
        <end position="212"/>
    </location>
</feature>
<dbReference type="STRING" id="1121939.L861_00715"/>